<dbReference type="InterPro" id="IPR017946">
    <property type="entry name" value="PLC-like_Pdiesterase_TIM-brl"/>
</dbReference>
<dbReference type="EMBL" id="WNYA01001711">
    <property type="protein sequence ID" value="KAG8545275.1"/>
    <property type="molecule type" value="Genomic_DNA"/>
</dbReference>
<feature type="transmembrane region" description="Helical" evidence="9">
    <location>
        <begin position="20"/>
        <end position="44"/>
    </location>
</feature>
<dbReference type="SUPFAM" id="SSF51695">
    <property type="entry name" value="PLC-like phosphodiesterases"/>
    <property type="match status" value="1"/>
</dbReference>
<dbReference type="Gene3D" id="3.20.20.190">
    <property type="entry name" value="Phosphatidylinositol (PI) phosphodiesterase"/>
    <property type="match status" value="1"/>
</dbReference>
<dbReference type="PANTHER" id="PTHR23344">
    <property type="entry name" value="GLYCEROPHOSPHORYL DIESTER PHOSPHODIESTERASE"/>
    <property type="match status" value="1"/>
</dbReference>
<evidence type="ECO:0000256" key="7">
    <source>
        <dbReference type="ARBA" id="ARBA00023180"/>
    </source>
</evidence>
<protein>
    <recommendedName>
        <fullName evidence="10">GP-PDE domain-containing protein</fullName>
    </recommendedName>
</protein>
<reference evidence="11" key="1">
    <citation type="thesis" date="2020" institute="ProQuest LLC" country="789 East Eisenhower Parkway, Ann Arbor, MI, USA">
        <title>Comparative Genomics and Chromosome Evolution.</title>
        <authorList>
            <person name="Mudd A.B."/>
        </authorList>
    </citation>
    <scope>NUCLEOTIDE SEQUENCE</scope>
    <source>
        <strain evidence="11">237g6f4</strain>
        <tissue evidence="11">Blood</tissue>
    </source>
</reference>
<keyword evidence="7" id="KW-0325">Glycoprotein</keyword>
<name>A0AAV6ZAS5_ENGPU</name>
<evidence type="ECO:0000256" key="2">
    <source>
        <dbReference type="ARBA" id="ARBA00007277"/>
    </source>
</evidence>
<accession>A0AAV6ZAS5</accession>
<comment type="caution">
    <text evidence="11">The sequence shown here is derived from an EMBL/GenBank/DDBJ whole genome shotgun (WGS) entry which is preliminary data.</text>
</comment>
<keyword evidence="12" id="KW-1185">Reference proteome</keyword>
<keyword evidence="5 9" id="KW-1133">Transmembrane helix</keyword>
<dbReference type="Pfam" id="PF03009">
    <property type="entry name" value="GDPD"/>
    <property type="match status" value="1"/>
</dbReference>
<comment type="similarity">
    <text evidence="2">Belongs to the glycerophosphoryl diester phosphodiesterase family.</text>
</comment>
<dbReference type="InterPro" id="IPR030395">
    <property type="entry name" value="GP_PDE_dom"/>
</dbReference>
<sequence>MYCRFLYNRTGQWSDWSIPILVSTAAGFTYITALLILALCHIAVGQQLNLHWLHKGCLAIVLIATVVAMTSIEQMWDEEWEVLIISFQATAPFLHIGALVAITLLSWIIAGQFARSEKAIFQVCLILAYLAVVIALYLVPMTISSPCIMERDLLGHKPSIIGHRGAPMLAPENTLMSFRKALEQRTSGVQADVMVSYDGIPFIMHDDTLRRTTNIHQVFPELSTQLSTMFNWTDLERLNAGEWFIKTDPFWTVGSLSPQDMTEADNQSICKLSDLLEVVRDHNASVLLRIHRLPTQHPHYDNYINITVNTILQAGLPQEQVHGQPGNIRWRLGSIRTYNPEQIMLSAAVRRTSRDVRIMKEKLIFSEINNSMDTPEELSLYSENRYDGFSNDVITPTTDSKPNSSQRIEET</sequence>
<keyword evidence="4" id="KW-0378">Hydrolase</keyword>
<dbReference type="Proteomes" id="UP000824782">
    <property type="component" value="Unassembled WGS sequence"/>
</dbReference>
<feature type="region of interest" description="Disordered" evidence="8">
    <location>
        <begin position="390"/>
        <end position="411"/>
    </location>
</feature>
<feature type="compositionally biased region" description="Polar residues" evidence="8">
    <location>
        <begin position="392"/>
        <end position="411"/>
    </location>
</feature>
<feature type="transmembrane region" description="Helical" evidence="9">
    <location>
        <begin position="82"/>
        <end position="107"/>
    </location>
</feature>
<organism evidence="11 12">
    <name type="scientific">Engystomops pustulosus</name>
    <name type="common">Tungara frog</name>
    <name type="synonym">Physalaemus pustulosus</name>
    <dbReference type="NCBI Taxonomy" id="76066"/>
    <lineage>
        <taxon>Eukaryota</taxon>
        <taxon>Metazoa</taxon>
        <taxon>Chordata</taxon>
        <taxon>Craniata</taxon>
        <taxon>Vertebrata</taxon>
        <taxon>Euteleostomi</taxon>
        <taxon>Amphibia</taxon>
        <taxon>Batrachia</taxon>
        <taxon>Anura</taxon>
        <taxon>Neobatrachia</taxon>
        <taxon>Hyloidea</taxon>
        <taxon>Leptodactylidae</taxon>
        <taxon>Leiuperinae</taxon>
        <taxon>Engystomops</taxon>
    </lineage>
</organism>
<evidence type="ECO:0000313" key="12">
    <source>
        <dbReference type="Proteomes" id="UP000824782"/>
    </source>
</evidence>
<dbReference type="GO" id="GO:0045666">
    <property type="term" value="P:positive regulation of neuron differentiation"/>
    <property type="evidence" value="ECO:0007669"/>
    <property type="project" value="TreeGrafter"/>
</dbReference>
<evidence type="ECO:0000256" key="3">
    <source>
        <dbReference type="ARBA" id="ARBA00022692"/>
    </source>
</evidence>
<evidence type="ECO:0000313" key="11">
    <source>
        <dbReference type="EMBL" id="KAG8545275.1"/>
    </source>
</evidence>
<keyword evidence="3 9" id="KW-0812">Transmembrane</keyword>
<dbReference type="AlphaFoldDB" id="A0AAV6ZAS5"/>
<evidence type="ECO:0000256" key="9">
    <source>
        <dbReference type="SAM" id="Phobius"/>
    </source>
</evidence>
<gene>
    <name evidence="11" type="ORF">GDO81_021144</name>
</gene>
<dbReference type="PROSITE" id="PS51704">
    <property type="entry name" value="GP_PDE"/>
    <property type="match status" value="1"/>
</dbReference>
<evidence type="ECO:0000256" key="4">
    <source>
        <dbReference type="ARBA" id="ARBA00022801"/>
    </source>
</evidence>
<keyword evidence="6 9" id="KW-0472">Membrane</keyword>
<proteinExistence type="inferred from homology"/>
<feature type="transmembrane region" description="Helical" evidence="9">
    <location>
        <begin position="119"/>
        <end position="139"/>
    </location>
</feature>
<evidence type="ECO:0000256" key="6">
    <source>
        <dbReference type="ARBA" id="ARBA00023136"/>
    </source>
</evidence>
<dbReference type="GO" id="GO:0005886">
    <property type="term" value="C:plasma membrane"/>
    <property type="evidence" value="ECO:0007669"/>
    <property type="project" value="TreeGrafter"/>
</dbReference>
<evidence type="ECO:0000256" key="8">
    <source>
        <dbReference type="SAM" id="MobiDB-lite"/>
    </source>
</evidence>
<evidence type="ECO:0000259" key="10">
    <source>
        <dbReference type="PROSITE" id="PS51704"/>
    </source>
</evidence>
<evidence type="ECO:0000256" key="5">
    <source>
        <dbReference type="ARBA" id="ARBA00022989"/>
    </source>
</evidence>
<dbReference type="PANTHER" id="PTHR23344:SF6">
    <property type="entry name" value="GLYCEROPHOSPHODIESTER PHOSPHODIESTERASE DOMAIN-CONTAINING PROTEIN 5"/>
    <property type="match status" value="1"/>
</dbReference>
<feature type="domain" description="GP-PDE" evidence="10">
    <location>
        <begin position="158"/>
        <end position="411"/>
    </location>
</feature>
<feature type="transmembrane region" description="Helical" evidence="9">
    <location>
        <begin position="56"/>
        <end position="76"/>
    </location>
</feature>
<dbReference type="GO" id="GO:0008889">
    <property type="term" value="F:glycerophosphodiester phosphodiesterase activity"/>
    <property type="evidence" value="ECO:0007669"/>
    <property type="project" value="TreeGrafter"/>
</dbReference>
<dbReference type="GO" id="GO:0006629">
    <property type="term" value="P:lipid metabolic process"/>
    <property type="evidence" value="ECO:0007669"/>
    <property type="project" value="InterPro"/>
</dbReference>
<evidence type="ECO:0000256" key="1">
    <source>
        <dbReference type="ARBA" id="ARBA00004141"/>
    </source>
</evidence>
<comment type="subcellular location">
    <subcellularLocation>
        <location evidence="1">Membrane</location>
        <topology evidence="1">Multi-pass membrane protein</topology>
    </subcellularLocation>
</comment>